<evidence type="ECO:0000256" key="2">
    <source>
        <dbReference type="ARBA" id="ARBA00005346"/>
    </source>
</evidence>
<feature type="transmembrane region" description="Helical" evidence="8">
    <location>
        <begin position="29"/>
        <end position="49"/>
    </location>
</feature>
<dbReference type="PANTHER" id="PTHR42703:SF1">
    <property type="entry name" value="NA(+)_H(+) ANTIPORTER SUBUNIT D1"/>
    <property type="match status" value="1"/>
</dbReference>
<dbReference type="NCBIfam" id="NF009309">
    <property type="entry name" value="PRK12666.1"/>
    <property type="match status" value="1"/>
</dbReference>
<reference evidence="10" key="1">
    <citation type="submission" date="2021-10" db="EMBL/GenBank/DDBJ databases">
        <title>Roseicella aerolatum sp. nov., isolated from aerosols of e-waste dismantling site.</title>
        <authorList>
            <person name="Qin T."/>
        </authorList>
    </citation>
    <scope>NUCLEOTIDE SEQUENCE</scope>
    <source>
        <strain evidence="10">GB24</strain>
    </source>
</reference>
<feature type="domain" description="NADH:quinone oxidoreductase/Mrp antiporter transmembrane" evidence="9">
    <location>
        <begin position="126"/>
        <end position="408"/>
    </location>
</feature>
<evidence type="ECO:0000256" key="7">
    <source>
        <dbReference type="RuleBase" id="RU000320"/>
    </source>
</evidence>
<feature type="transmembrane region" description="Helical" evidence="8">
    <location>
        <begin position="237"/>
        <end position="257"/>
    </location>
</feature>
<evidence type="ECO:0000256" key="8">
    <source>
        <dbReference type="SAM" id="Phobius"/>
    </source>
</evidence>
<keyword evidence="4 7" id="KW-0812">Transmembrane</keyword>
<evidence type="ECO:0000313" key="10">
    <source>
        <dbReference type="EMBL" id="MCB4823355.1"/>
    </source>
</evidence>
<evidence type="ECO:0000256" key="6">
    <source>
        <dbReference type="ARBA" id="ARBA00023136"/>
    </source>
</evidence>
<feature type="transmembrane region" description="Helical" evidence="8">
    <location>
        <begin position="332"/>
        <end position="352"/>
    </location>
</feature>
<dbReference type="Pfam" id="PF00361">
    <property type="entry name" value="Proton_antipo_M"/>
    <property type="match status" value="1"/>
</dbReference>
<feature type="transmembrane region" description="Helical" evidence="8">
    <location>
        <begin position="410"/>
        <end position="436"/>
    </location>
</feature>
<gene>
    <name evidence="10" type="ORF">LHA35_16605</name>
</gene>
<accession>A0A9X1IHW0</accession>
<dbReference type="GO" id="GO:0005886">
    <property type="term" value="C:plasma membrane"/>
    <property type="evidence" value="ECO:0007669"/>
    <property type="project" value="UniProtKB-SubCell"/>
</dbReference>
<feature type="transmembrane region" description="Helical" evidence="8">
    <location>
        <begin position="372"/>
        <end position="390"/>
    </location>
</feature>
<feature type="transmembrane region" description="Helical" evidence="8">
    <location>
        <begin position="277"/>
        <end position="296"/>
    </location>
</feature>
<dbReference type="PANTHER" id="PTHR42703">
    <property type="entry name" value="NADH DEHYDROGENASE"/>
    <property type="match status" value="1"/>
</dbReference>
<evidence type="ECO:0000256" key="4">
    <source>
        <dbReference type="ARBA" id="ARBA00022692"/>
    </source>
</evidence>
<feature type="transmembrane region" description="Helical" evidence="8">
    <location>
        <begin position="162"/>
        <end position="189"/>
    </location>
</feature>
<feature type="transmembrane region" description="Helical" evidence="8">
    <location>
        <begin position="6"/>
        <end position="22"/>
    </location>
</feature>
<feature type="transmembrane region" description="Helical" evidence="8">
    <location>
        <begin position="69"/>
        <end position="96"/>
    </location>
</feature>
<comment type="similarity">
    <text evidence="2">Belongs to the CPA3 antiporters (TC 2.A.63) subunit D family.</text>
</comment>
<dbReference type="GO" id="GO:0042773">
    <property type="term" value="P:ATP synthesis coupled electron transport"/>
    <property type="evidence" value="ECO:0007669"/>
    <property type="project" value="InterPro"/>
</dbReference>
<organism evidence="10 11">
    <name type="scientific">Roseicella aerolata</name>
    <dbReference type="NCBI Taxonomy" id="2883479"/>
    <lineage>
        <taxon>Bacteria</taxon>
        <taxon>Pseudomonadati</taxon>
        <taxon>Pseudomonadota</taxon>
        <taxon>Alphaproteobacteria</taxon>
        <taxon>Acetobacterales</taxon>
        <taxon>Roseomonadaceae</taxon>
        <taxon>Roseicella</taxon>
    </lineage>
</organism>
<keyword evidence="6 8" id="KW-0472">Membrane</keyword>
<dbReference type="InterPro" id="IPR001750">
    <property type="entry name" value="ND/Mrp_TM"/>
</dbReference>
<dbReference type="GO" id="GO:0008137">
    <property type="term" value="F:NADH dehydrogenase (ubiquinone) activity"/>
    <property type="evidence" value="ECO:0007669"/>
    <property type="project" value="InterPro"/>
</dbReference>
<dbReference type="Proteomes" id="UP001139311">
    <property type="component" value="Unassembled WGS sequence"/>
</dbReference>
<evidence type="ECO:0000313" key="11">
    <source>
        <dbReference type="Proteomes" id="UP001139311"/>
    </source>
</evidence>
<keyword evidence="5 8" id="KW-1133">Transmembrane helix</keyword>
<comment type="subcellular location">
    <subcellularLocation>
        <location evidence="1">Cell membrane</location>
        <topology evidence="1">Multi-pass membrane protein</topology>
    </subcellularLocation>
    <subcellularLocation>
        <location evidence="7">Membrane</location>
        <topology evidence="7">Multi-pass membrane protein</topology>
    </subcellularLocation>
</comment>
<keyword evidence="3" id="KW-1003">Cell membrane</keyword>
<dbReference type="InterPro" id="IPR050586">
    <property type="entry name" value="CPA3_Na-H_Antiporter_D"/>
</dbReference>
<name>A0A9X1IHW0_9PROT</name>
<feature type="transmembrane region" description="Helical" evidence="8">
    <location>
        <begin position="209"/>
        <end position="230"/>
    </location>
</feature>
<comment type="caution">
    <text evidence="10">The sequence shown here is derived from an EMBL/GenBank/DDBJ whole genome shotgun (WGS) entry which is preliminary data.</text>
</comment>
<dbReference type="AlphaFoldDB" id="A0A9X1IHW0"/>
<evidence type="ECO:0000256" key="5">
    <source>
        <dbReference type="ARBA" id="ARBA00022989"/>
    </source>
</evidence>
<evidence type="ECO:0000256" key="1">
    <source>
        <dbReference type="ARBA" id="ARBA00004651"/>
    </source>
</evidence>
<evidence type="ECO:0000256" key="3">
    <source>
        <dbReference type="ARBA" id="ARBA00022475"/>
    </source>
</evidence>
<feature type="transmembrane region" description="Helical" evidence="8">
    <location>
        <begin position="131"/>
        <end position="150"/>
    </location>
</feature>
<dbReference type="InterPro" id="IPR003918">
    <property type="entry name" value="NADH_UbQ_OxRdtase"/>
</dbReference>
<protein>
    <submittedName>
        <fullName evidence="10">Monovalent cation/H+ antiporter subunit D</fullName>
    </submittedName>
</protein>
<dbReference type="EMBL" id="JAJAQI010000025">
    <property type="protein sequence ID" value="MCB4823355.1"/>
    <property type="molecule type" value="Genomic_DNA"/>
</dbReference>
<sequence length="511" mass="52436">MIHLPLLPVLVPLVAAILQLALHRAGPGLARGLGLASVALLALASALLLRATGDGGVIPVQLGNWPAPFGITFVADRLAATMVAVTTAVAIPALLAATDGTDRMGRHFHPFFQLQLAGLNGAFLTGDLFNLFVFFEVLLIASYGLLAHGGGPARARTGLHYVALNLAGSILFLFALGLLYGTLGTLNLADVAGRLATVPEADQPLVRTALALMLGVFAFKAAILPLGFWLPHAYAAASAPVAALYAVLTKVGIYAMLRLSATALAGTPWTADLLAPWLMPAALGTVVVATLGVLAARRLGPMVAHLLLLSTGMLAVGVAVGGPAMLAALLYYLPHTTLVSAALFLLVGRIVAWRGEAADRIEHGPRPPGAGWLAAAFLALAIAVTGLPPLSGFLGKVMMLAAAPATPTGYVIWGSFILSGFVGALAMARAASVLFWEPVGPLREAPPGPAGRARADLALALSLAFVPLLVLGAAPLSAHAQATAEQIAARRPYLEAVLPDGSAPVARERRP</sequence>
<dbReference type="RefSeq" id="WP_226609961.1">
    <property type="nucleotide sequence ID" value="NZ_JAJAQI010000025.1"/>
</dbReference>
<proteinExistence type="inferred from homology"/>
<evidence type="ECO:0000259" key="9">
    <source>
        <dbReference type="Pfam" id="PF00361"/>
    </source>
</evidence>
<dbReference type="PRINTS" id="PR01437">
    <property type="entry name" value="NUOXDRDTASE4"/>
</dbReference>
<keyword evidence="11" id="KW-1185">Reference proteome</keyword>
<feature type="transmembrane region" description="Helical" evidence="8">
    <location>
        <begin position="303"/>
        <end position="326"/>
    </location>
</feature>